<evidence type="ECO:0000256" key="10">
    <source>
        <dbReference type="PIRSR" id="PIRSR634016-4"/>
    </source>
</evidence>
<keyword evidence="6 9" id="KW-0862">Zinc</keyword>
<dbReference type="PANTHER" id="PTHR11533:SF174">
    <property type="entry name" value="PUROMYCIN-SENSITIVE AMINOPEPTIDASE-RELATED"/>
    <property type="match status" value="1"/>
</dbReference>
<dbReference type="STRING" id="5762.D2V185"/>
<keyword evidence="16" id="KW-1185">Reference proteome</keyword>
<dbReference type="InParanoid" id="D2V185"/>
<comment type="similarity">
    <text evidence="1 11">Belongs to the peptidase M1 family.</text>
</comment>
<dbReference type="InterPro" id="IPR027268">
    <property type="entry name" value="Peptidase_M4/M1_CTD_sf"/>
</dbReference>
<evidence type="ECO:0000256" key="11">
    <source>
        <dbReference type="RuleBase" id="RU364040"/>
    </source>
</evidence>
<organism evidence="16">
    <name type="scientific">Naegleria gruberi</name>
    <name type="common">Amoeba</name>
    <dbReference type="NCBI Taxonomy" id="5762"/>
    <lineage>
        <taxon>Eukaryota</taxon>
        <taxon>Discoba</taxon>
        <taxon>Heterolobosea</taxon>
        <taxon>Tetramitia</taxon>
        <taxon>Eutetramitia</taxon>
        <taxon>Vahlkampfiidae</taxon>
        <taxon>Naegleria</taxon>
    </lineage>
</organism>
<dbReference type="InterPro" id="IPR024571">
    <property type="entry name" value="ERAP1-like_C_dom"/>
</dbReference>
<feature type="active site" description="Proton acceptor" evidence="8">
    <location>
        <position position="331"/>
    </location>
</feature>
<dbReference type="FunCoup" id="D2V185">
    <property type="interactions" value="455"/>
</dbReference>
<accession>D2V185</accession>
<dbReference type="InterPro" id="IPR050344">
    <property type="entry name" value="Peptidase_M1_aminopeptidases"/>
</dbReference>
<keyword evidence="4 9" id="KW-0479">Metal-binding</keyword>
<gene>
    <name evidence="15" type="ORF">NAEGRDRAFT_35172</name>
</gene>
<evidence type="ECO:0000256" key="8">
    <source>
        <dbReference type="PIRSR" id="PIRSR634016-1"/>
    </source>
</evidence>
<dbReference type="Pfam" id="PF01433">
    <property type="entry name" value="Peptidase_M1"/>
    <property type="match status" value="1"/>
</dbReference>
<evidence type="ECO:0000256" key="7">
    <source>
        <dbReference type="ARBA" id="ARBA00023049"/>
    </source>
</evidence>
<dbReference type="FunFam" id="1.10.390.10:FF:000001">
    <property type="entry name" value="Aminopeptidase"/>
    <property type="match status" value="1"/>
</dbReference>
<evidence type="ECO:0000256" key="6">
    <source>
        <dbReference type="ARBA" id="ARBA00022833"/>
    </source>
</evidence>
<keyword evidence="3 11" id="KW-0645">Protease</keyword>
<dbReference type="FunFam" id="2.60.40.1730:FF:000002">
    <property type="entry name" value="Aminopeptidase"/>
    <property type="match status" value="1"/>
</dbReference>
<comment type="cofactor">
    <cofactor evidence="9 11">
        <name>Zn(2+)</name>
        <dbReference type="ChEBI" id="CHEBI:29105"/>
    </cofactor>
    <text evidence="9 11">Binds 1 zinc ion per subunit.</text>
</comment>
<feature type="site" description="Transition state stabilizer" evidence="10">
    <location>
        <position position="416"/>
    </location>
</feature>
<dbReference type="FunFam" id="1.25.50.20:FF:000002">
    <property type="entry name" value="Aminopeptidase"/>
    <property type="match status" value="1"/>
</dbReference>
<dbReference type="VEuPathDB" id="AmoebaDB:NAEGRDRAFT_35172"/>
<proteinExistence type="inferred from homology"/>
<dbReference type="GO" id="GO:0006508">
    <property type="term" value="P:proteolysis"/>
    <property type="evidence" value="ECO:0007669"/>
    <property type="project" value="UniProtKB-KW"/>
</dbReference>
<feature type="domain" description="Peptidase M1 membrane alanine aminopeptidase" evidence="12">
    <location>
        <begin position="259"/>
        <end position="475"/>
    </location>
</feature>
<keyword evidence="5 11" id="KW-0378">Hydrolase</keyword>
<dbReference type="PANTHER" id="PTHR11533">
    <property type="entry name" value="PROTEASE M1 ZINC METALLOPROTEASE"/>
    <property type="match status" value="1"/>
</dbReference>
<dbReference type="GO" id="GO:0005737">
    <property type="term" value="C:cytoplasm"/>
    <property type="evidence" value="ECO:0007669"/>
    <property type="project" value="TreeGrafter"/>
</dbReference>
<dbReference type="GO" id="GO:0008270">
    <property type="term" value="F:zinc ion binding"/>
    <property type="evidence" value="ECO:0007669"/>
    <property type="project" value="UniProtKB-UniRule"/>
</dbReference>
<dbReference type="KEGG" id="ngr:NAEGRDRAFT_35172"/>
<dbReference type="Gene3D" id="1.10.390.10">
    <property type="entry name" value="Neutral Protease Domain 2"/>
    <property type="match status" value="1"/>
</dbReference>
<feature type="domain" description="ERAP1-like C-terminal" evidence="13">
    <location>
        <begin position="555"/>
        <end position="870"/>
    </location>
</feature>
<dbReference type="Pfam" id="PF17900">
    <property type="entry name" value="Peptidase_M1_N"/>
    <property type="match status" value="1"/>
</dbReference>
<dbReference type="GO" id="GO:0005615">
    <property type="term" value="C:extracellular space"/>
    <property type="evidence" value="ECO:0007669"/>
    <property type="project" value="TreeGrafter"/>
</dbReference>
<evidence type="ECO:0000259" key="12">
    <source>
        <dbReference type="Pfam" id="PF01433"/>
    </source>
</evidence>
<keyword evidence="7 11" id="KW-0482">Metalloprotease</keyword>
<dbReference type="CDD" id="cd09601">
    <property type="entry name" value="M1_APN-Q_like"/>
    <property type="match status" value="1"/>
</dbReference>
<dbReference type="GO" id="GO:0043171">
    <property type="term" value="P:peptide catabolic process"/>
    <property type="evidence" value="ECO:0007669"/>
    <property type="project" value="TreeGrafter"/>
</dbReference>
<feature type="binding site" evidence="9">
    <location>
        <position position="353"/>
    </location>
    <ligand>
        <name>Zn(2+)</name>
        <dbReference type="ChEBI" id="CHEBI:29105"/>
        <note>catalytic</note>
    </ligand>
</feature>
<evidence type="ECO:0000256" key="2">
    <source>
        <dbReference type="ARBA" id="ARBA00022438"/>
    </source>
</evidence>
<evidence type="ECO:0000256" key="4">
    <source>
        <dbReference type="ARBA" id="ARBA00022723"/>
    </source>
</evidence>
<dbReference type="RefSeq" id="XP_002682008.1">
    <property type="nucleotide sequence ID" value="XM_002681962.1"/>
</dbReference>
<dbReference type="GO" id="GO:0070006">
    <property type="term" value="F:metalloaminopeptidase activity"/>
    <property type="evidence" value="ECO:0007669"/>
    <property type="project" value="TreeGrafter"/>
</dbReference>
<dbReference type="InterPro" id="IPR034016">
    <property type="entry name" value="M1_APN-typ"/>
</dbReference>
<dbReference type="Gene3D" id="2.60.40.1730">
    <property type="entry name" value="tricorn interacting facor f3 domain"/>
    <property type="match status" value="1"/>
</dbReference>
<dbReference type="InterPro" id="IPR042097">
    <property type="entry name" value="Aminopeptidase_N-like_N_sf"/>
</dbReference>
<dbReference type="InterPro" id="IPR045357">
    <property type="entry name" value="Aminopeptidase_N-like_N"/>
</dbReference>
<dbReference type="EC" id="3.4.11.-" evidence="11"/>
<evidence type="ECO:0000259" key="13">
    <source>
        <dbReference type="Pfam" id="PF11838"/>
    </source>
</evidence>
<dbReference type="OrthoDB" id="10031169at2759"/>
<evidence type="ECO:0000256" key="1">
    <source>
        <dbReference type="ARBA" id="ARBA00010136"/>
    </source>
</evidence>
<reference evidence="15 16" key="1">
    <citation type="journal article" date="2010" name="Cell">
        <title>The genome of Naegleria gruberi illuminates early eukaryotic versatility.</title>
        <authorList>
            <person name="Fritz-Laylin L.K."/>
            <person name="Prochnik S.E."/>
            <person name="Ginger M.L."/>
            <person name="Dacks J.B."/>
            <person name="Carpenter M.L."/>
            <person name="Field M.C."/>
            <person name="Kuo A."/>
            <person name="Paredez A."/>
            <person name="Chapman J."/>
            <person name="Pham J."/>
            <person name="Shu S."/>
            <person name="Neupane R."/>
            <person name="Cipriano M."/>
            <person name="Mancuso J."/>
            <person name="Tu H."/>
            <person name="Salamov A."/>
            <person name="Lindquist E."/>
            <person name="Shapiro H."/>
            <person name="Lucas S."/>
            <person name="Grigoriev I.V."/>
            <person name="Cande W.Z."/>
            <person name="Fulton C."/>
            <person name="Rokhsar D.S."/>
            <person name="Dawson S.C."/>
        </authorList>
    </citation>
    <scope>NUCLEOTIDE SEQUENCE [LARGE SCALE GENOMIC DNA]</scope>
    <source>
        <strain evidence="15 16">NEG-M</strain>
    </source>
</reference>
<name>D2V185_NAEGR</name>
<feature type="binding site" evidence="9">
    <location>
        <position position="334"/>
    </location>
    <ligand>
        <name>Zn(2+)</name>
        <dbReference type="ChEBI" id="CHEBI:29105"/>
        <note>catalytic</note>
    </ligand>
</feature>
<dbReference type="SUPFAM" id="SSF63737">
    <property type="entry name" value="Leukotriene A4 hydrolase N-terminal domain"/>
    <property type="match status" value="1"/>
</dbReference>
<evidence type="ECO:0000313" key="15">
    <source>
        <dbReference type="EMBL" id="EFC49264.1"/>
    </source>
</evidence>
<dbReference type="InterPro" id="IPR001930">
    <property type="entry name" value="Peptidase_M1"/>
</dbReference>
<dbReference type="MEROPS" id="M01.010"/>
<sequence length="892" mass="102173">MCRCARTHEDSTSAPVVAVDRVVLPKTVKPLTYRLTLNPDLEKFTFTVEEQVELKLLVQPSEITKIVANCKEVVVHKASLSVGNTLLPITKISYEEENDFVNFEFDHKDQEFANLEIGDVITLNIQSTGELNDKLVGFYRSKYYKDGVEKYGAVTQFEAVDARRCFVCWDEPALKAVFEVTLIAPKTHVALSNMNCIEEKEYDNDKKICKYAPTPIMSTYLVAFVVYEYDYVEAIATETKNKVPVRVYTPLGKKEQGEFALEVACKCLALYEKYFDIPYPFAKMDMAGCQLSAGAMENSGLVLYRETALYVDPKNTSSSAKQYVAIVVAHELSHQWFGNLVTMEWWHSLFLNESYATFMEYYAVDQLYPEWNVFEQFVHDDFFKAMALDALASSHPVHVPVRVAAEIDEIFDAISYSKGCCCVRMLINWLSNERFREGMIHYLKKFSYQNADTEDLWEALYERTSQNVTEMMYSWIYKIGFPVVSITEEIQQDHKVLTLRQNRFLEKCGIFESDDTVWVIPVSYLVCGADDSITEFSLELKERETKVSIPTSSKWIKFNKNQTAFFRLNYQSDSYYSSLVEPIKSKILSPIDRMSIIEDACTLSKAGLVPTERVFVLFSAYANEDNFTVISSLATCFGTLYNIYKHEEQIIEKFKKLAVSIFSGIAAKLGWIPKPNESHLDSMARPIVLGALVKYGDKAAIEKATQLFDDFRKDNNLVIPDLRPVIYSAVIRYGNEERFNQCLEIFQKTELFEEKNRILRALGLAQDEKLISKSLTMAIDDSVRSQDVMYVLAGVSSNPKATTMAWKFLFENFAIIKQKFEGCFLPGRIVKLLTESVTNADDVQTIRETLDKVKFKSIERSVDQCVESIEINSKWLQRSKNSVLEWLSNNVE</sequence>
<dbReference type="PRINTS" id="PR00756">
    <property type="entry name" value="ALADIPTASE"/>
</dbReference>
<dbReference type="SUPFAM" id="SSF55486">
    <property type="entry name" value="Metalloproteases ('zincins'), catalytic domain"/>
    <property type="match status" value="1"/>
</dbReference>
<dbReference type="Gene3D" id="1.25.50.20">
    <property type="match status" value="1"/>
</dbReference>
<evidence type="ECO:0000259" key="14">
    <source>
        <dbReference type="Pfam" id="PF17900"/>
    </source>
</evidence>
<evidence type="ECO:0000256" key="3">
    <source>
        <dbReference type="ARBA" id="ARBA00022670"/>
    </source>
</evidence>
<dbReference type="AlphaFoldDB" id="D2V185"/>
<dbReference type="GO" id="GO:0016020">
    <property type="term" value="C:membrane"/>
    <property type="evidence" value="ECO:0007669"/>
    <property type="project" value="TreeGrafter"/>
</dbReference>
<keyword evidence="2 11" id="KW-0031">Aminopeptidase</keyword>
<dbReference type="Pfam" id="PF11838">
    <property type="entry name" value="ERAP1_C"/>
    <property type="match status" value="1"/>
</dbReference>
<feature type="binding site" evidence="9">
    <location>
        <position position="330"/>
    </location>
    <ligand>
        <name>Zn(2+)</name>
        <dbReference type="ChEBI" id="CHEBI:29105"/>
        <note>catalytic</note>
    </ligand>
</feature>
<protein>
    <recommendedName>
        <fullName evidence="11">Aminopeptidase</fullName>
        <ecNumber evidence="11">3.4.11.-</ecNumber>
    </recommendedName>
</protein>
<dbReference type="Gene3D" id="2.60.40.1910">
    <property type="match status" value="1"/>
</dbReference>
<evidence type="ECO:0000256" key="5">
    <source>
        <dbReference type="ARBA" id="ARBA00022801"/>
    </source>
</evidence>
<dbReference type="GO" id="GO:0042277">
    <property type="term" value="F:peptide binding"/>
    <property type="evidence" value="ECO:0007669"/>
    <property type="project" value="TreeGrafter"/>
</dbReference>
<dbReference type="InterPro" id="IPR014782">
    <property type="entry name" value="Peptidase_M1_dom"/>
</dbReference>
<dbReference type="eggNOG" id="KOG1046">
    <property type="taxonomic scope" value="Eukaryota"/>
</dbReference>
<evidence type="ECO:0000256" key="9">
    <source>
        <dbReference type="PIRSR" id="PIRSR634016-3"/>
    </source>
</evidence>
<evidence type="ECO:0000313" key="16">
    <source>
        <dbReference type="Proteomes" id="UP000006671"/>
    </source>
</evidence>
<dbReference type="EMBL" id="GG738848">
    <property type="protein sequence ID" value="EFC49264.1"/>
    <property type="molecule type" value="Genomic_DNA"/>
</dbReference>
<feature type="domain" description="Aminopeptidase N-like N-terminal" evidence="14">
    <location>
        <begin position="29"/>
        <end position="221"/>
    </location>
</feature>
<dbReference type="Proteomes" id="UP000006671">
    <property type="component" value="Unassembled WGS sequence"/>
</dbReference>
<dbReference type="GeneID" id="8852642"/>
<dbReference type="OMA" id="MMEYVAI"/>